<evidence type="ECO:0000256" key="3">
    <source>
        <dbReference type="ARBA" id="ARBA00022553"/>
    </source>
</evidence>
<dbReference type="CDD" id="cd00082">
    <property type="entry name" value="HisKA"/>
    <property type="match status" value="1"/>
</dbReference>
<evidence type="ECO:0000313" key="11">
    <source>
        <dbReference type="Proteomes" id="UP000075583"/>
    </source>
</evidence>
<dbReference type="FunFam" id="3.30.565.10:FF:000006">
    <property type="entry name" value="Sensor histidine kinase WalK"/>
    <property type="match status" value="1"/>
</dbReference>
<dbReference type="InterPro" id="IPR013767">
    <property type="entry name" value="PAS_fold"/>
</dbReference>
<dbReference type="Pfam" id="PF13426">
    <property type="entry name" value="PAS_9"/>
    <property type="match status" value="3"/>
</dbReference>
<dbReference type="PANTHER" id="PTHR43304:SF1">
    <property type="entry name" value="PAC DOMAIN-CONTAINING PROTEIN"/>
    <property type="match status" value="1"/>
</dbReference>
<dbReference type="CDD" id="cd00130">
    <property type="entry name" value="PAS"/>
    <property type="match status" value="5"/>
</dbReference>
<protein>
    <recommendedName>
        <fullName evidence="2">histidine kinase</fullName>
        <ecNumber evidence="2">2.7.13.3</ecNumber>
    </recommendedName>
</protein>
<evidence type="ECO:0000256" key="6">
    <source>
        <dbReference type="SAM" id="Phobius"/>
    </source>
</evidence>
<dbReference type="Pfam" id="PF00989">
    <property type="entry name" value="PAS"/>
    <property type="match status" value="1"/>
</dbReference>
<evidence type="ECO:0000256" key="5">
    <source>
        <dbReference type="ARBA" id="ARBA00022777"/>
    </source>
</evidence>
<keyword evidence="6" id="KW-0812">Transmembrane</keyword>
<dbReference type="SUPFAM" id="SSF47384">
    <property type="entry name" value="Homodimeric domain of signal transducing histidine kinase"/>
    <property type="match status" value="1"/>
</dbReference>
<dbReference type="InterPro" id="IPR003594">
    <property type="entry name" value="HATPase_dom"/>
</dbReference>
<feature type="domain" description="PAS" evidence="8">
    <location>
        <begin position="1002"/>
        <end position="1057"/>
    </location>
</feature>
<feature type="transmembrane region" description="Helical" evidence="6">
    <location>
        <begin position="109"/>
        <end position="127"/>
    </location>
</feature>
<evidence type="ECO:0000256" key="1">
    <source>
        <dbReference type="ARBA" id="ARBA00000085"/>
    </source>
</evidence>
<evidence type="ECO:0000256" key="4">
    <source>
        <dbReference type="ARBA" id="ARBA00022679"/>
    </source>
</evidence>
<accession>A0A150X8I5</accession>
<feature type="domain" description="PAC" evidence="9">
    <location>
        <begin position="1090"/>
        <end position="1141"/>
    </location>
</feature>
<comment type="catalytic activity">
    <reaction evidence="1">
        <text>ATP + protein L-histidine = ADP + protein N-phospho-L-histidine.</text>
        <dbReference type="EC" id="2.7.13.3"/>
    </reaction>
</comment>
<dbReference type="InterPro" id="IPR036890">
    <property type="entry name" value="HATPase_C_sf"/>
</dbReference>
<keyword evidence="3" id="KW-0597">Phosphoprotein</keyword>
<dbReference type="SMART" id="SM00086">
    <property type="entry name" value="PAC"/>
    <property type="match status" value="6"/>
</dbReference>
<dbReference type="SMART" id="SM00387">
    <property type="entry name" value="HATPase_c"/>
    <property type="match status" value="1"/>
</dbReference>
<dbReference type="InterPro" id="IPR005467">
    <property type="entry name" value="His_kinase_dom"/>
</dbReference>
<dbReference type="InterPro" id="IPR013656">
    <property type="entry name" value="PAS_4"/>
</dbReference>
<dbReference type="PANTHER" id="PTHR43304">
    <property type="entry name" value="PHYTOCHROME-LIKE PROTEIN CPH1"/>
    <property type="match status" value="1"/>
</dbReference>
<keyword evidence="6" id="KW-0472">Membrane</keyword>
<feature type="transmembrane region" description="Helical" evidence="6">
    <location>
        <begin position="78"/>
        <end position="97"/>
    </location>
</feature>
<dbReference type="InterPro" id="IPR001610">
    <property type="entry name" value="PAC"/>
</dbReference>
<dbReference type="InterPro" id="IPR036097">
    <property type="entry name" value="HisK_dim/P_sf"/>
</dbReference>
<gene>
    <name evidence="10" type="ORF">MB14_07310</name>
</gene>
<sequence>MKFNTALGMVLSGFALYLMVRGKTRVHSILSNIFALSVFVIGGLTLLEWLFDLDFGIDQLLVRDLDSIASNHPVLGRMSQLSATCFVLLSTSFFLIQRKNTTAKILGQILLDIIALLSFIAIMSYLYNVQTFNRLSFLTSTALHTAWSFLVLSTASSLKNPSLGIIGLFSGKKLGNKMAITLFSQLTIIILALTYIRLQSYRSQAITEDLGILIFALAFILTSLFLIWRTSQMLNRLEANKYETENNLLKVSSFLNATPDPIVIINENGLIQVVNDQTETVFGYTKEELINQPVEILLPERFQGGHMNHRKDFIKTPKARSMGSGMSLFAQKKDGSEIPVEISLNPVKVQHRVWVSAAIRDISERKKEEIQINRLASIIKTSGDAIISKSIDGTILTWNKAAEATFGYSTDEIVGQHISILFPLELKDEEVTLIGKIKKGETIENYETERIKKDGGRIKVSITLSPIQDREGNIIGASKILRDITEHHLLQDEIKKSREQFMTFFNMSPVASNIVTFHDGKIWYVNNAFYELLHYDESIIGKTGDEINIMNSKDLEEMKALLEKNNMRHKGFETRLNDKYGRPRNVIISVEKAEIVGKEYLISSILDMTERNAAEAKFKEISNRLKLATNNSLIGIWDYDLVNNTLIWDDIMFKVFGVEKDMFSADLDAWESVVHPDDIEQAKSEMQMAVRGEKEFDTEFRIIWPSDKSTHFIRAKGQVYYDDSGKPVRMLGTNWDVTAQKIAQQAIERSNQRNQIFIEQAPSAIAMFDKNMCYMAASKQWIEDYNITENEIIGKSHYQIFPEIGDDWKKIHQECLLGAINQCDEAYFEREDGSIQWITWDIRPWYITKGTIGGLIIYTADITNIKQKEVERGRIEEILDKTNEVARIGTWEVDLVANTVSWSRITKEIHEVPSDYEPNLTTAIDFFKPGENQEKIQTAVSQAIEKGIPYDIEVELITAKGNPMWTRAIGQAEFKEGKCIRLYGVFQDINKIKIAESTLNKANEELKAIFNTQSVSIIGTDLKGTITHFNKGAEQFLQYSAEEMIGKHTPAIIHIEDEIVKRGQELTAELGHEISGFDVFVEMAKKGHTEAREWTYKRKNGSTYSVLLSVTAITENDKIVGFLGVGADISRIKSIQKELANKNEELEQFAYVAAHDLQEPLRSISSFLSLLEKKYENQLDDQAKQFIQFSVDGALRMKRLINDILNYSRTEAINSEEVNLTTLVQQITDSFKNNKKHQDAQFKLHPLPTVKADLTTMTQLFTNLISNGLKYQPLGNNPVIEVDAEEDNDHWVFSISDNGLGIDPVYYQKVFAVFKRLHSNSEYSGTGIGLATCKKIVNKYGGEIWIEPNKDGGSIFKFTLKKQQ</sequence>
<dbReference type="EC" id="2.7.13.3" evidence="2"/>
<dbReference type="InterPro" id="IPR000014">
    <property type="entry name" value="PAS"/>
</dbReference>
<comment type="caution">
    <text evidence="10">The sequence shown here is derived from an EMBL/GenBank/DDBJ whole genome shotgun (WGS) entry which is preliminary data.</text>
</comment>
<evidence type="ECO:0000313" key="10">
    <source>
        <dbReference type="EMBL" id="KYG75000.1"/>
    </source>
</evidence>
<dbReference type="InterPro" id="IPR004358">
    <property type="entry name" value="Sig_transdc_His_kin-like_C"/>
</dbReference>
<keyword evidence="5" id="KW-0418">Kinase</keyword>
<dbReference type="Pfam" id="PF00512">
    <property type="entry name" value="HisKA"/>
    <property type="match status" value="1"/>
</dbReference>
<feature type="domain" description="PAC" evidence="9">
    <location>
        <begin position="696"/>
        <end position="749"/>
    </location>
</feature>
<evidence type="ECO:0000256" key="2">
    <source>
        <dbReference type="ARBA" id="ARBA00012438"/>
    </source>
</evidence>
<dbReference type="SUPFAM" id="SSF55785">
    <property type="entry name" value="PYP-like sensor domain (PAS domain)"/>
    <property type="match status" value="7"/>
</dbReference>
<dbReference type="Pfam" id="PF02518">
    <property type="entry name" value="HATPase_c"/>
    <property type="match status" value="1"/>
</dbReference>
<feature type="domain" description="PAC" evidence="9">
    <location>
        <begin position="822"/>
        <end position="874"/>
    </location>
</feature>
<feature type="domain" description="PAC" evidence="9">
    <location>
        <begin position="950"/>
        <end position="1001"/>
    </location>
</feature>
<keyword evidence="6" id="KW-1133">Transmembrane helix</keyword>
<evidence type="ECO:0000259" key="8">
    <source>
        <dbReference type="PROSITE" id="PS50112"/>
    </source>
</evidence>
<dbReference type="Gene3D" id="2.10.70.100">
    <property type="match status" value="1"/>
</dbReference>
<feature type="domain" description="Histidine kinase" evidence="7">
    <location>
        <begin position="1152"/>
        <end position="1364"/>
    </location>
</feature>
<dbReference type="SMART" id="SM00388">
    <property type="entry name" value="HisKA"/>
    <property type="match status" value="1"/>
</dbReference>
<dbReference type="NCBIfam" id="TIGR00229">
    <property type="entry name" value="sensory_box"/>
    <property type="match status" value="5"/>
</dbReference>
<name>A0A150X8I5_ROSEK</name>
<dbReference type="SMART" id="SM00091">
    <property type="entry name" value="PAS"/>
    <property type="match status" value="6"/>
</dbReference>
<keyword evidence="4" id="KW-0808">Transferase</keyword>
<dbReference type="GO" id="GO:0006355">
    <property type="term" value="P:regulation of DNA-templated transcription"/>
    <property type="evidence" value="ECO:0007669"/>
    <property type="project" value="InterPro"/>
</dbReference>
<dbReference type="STRING" id="279360.MB14_07310"/>
<dbReference type="InterPro" id="IPR003661">
    <property type="entry name" value="HisK_dim/P_dom"/>
</dbReference>
<feature type="transmembrane region" description="Helical" evidence="6">
    <location>
        <begin position="210"/>
        <end position="228"/>
    </location>
</feature>
<dbReference type="Pfam" id="PF08447">
    <property type="entry name" value="PAS_3"/>
    <property type="match status" value="2"/>
</dbReference>
<dbReference type="Gene3D" id="3.30.450.20">
    <property type="entry name" value="PAS domain"/>
    <property type="match status" value="7"/>
</dbReference>
<dbReference type="InterPro" id="IPR013655">
    <property type="entry name" value="PAS_fold_3"/>
</dbReference>
<feature type="domain" description="PAS" evidence="8">
    <location>
        <begin position="371"/>
        <end position="423"/>
    </location>
</feature>
<dbReference type="Gene3D" id="1.10.287.130">
    <property type="match status" value="1"/>
</dbReference>
<dbReference type="Pfam" id="PF08448">
    <property type="entry name" value="PAS_4"/>
    <property type="match status" value="1"/>
</dbReference>
<dbReference type="InterPro" id="IPR035965">
    <property type="entry name" value="PAS-like_dom_sf"/>
</dbReference>
<feature type="transmembrane region" description="Helical" evidence="6">
    <location>
        <begin position="29"/>
        <end position="51"/>
    </location>
</feature>
<dbReference type="Gene3D" id="3.30.565.10">
    <property type="entry name" value="Histidine kinase-like ATPase, C-terminal domain"/>
    <property type="match status" value="1"/>
</dbReference>
<evidence type="ECO:0000259" key="7">
    <source>
        <dbReference type="PROSITE" id="PS50109"/>
    </source>
</evidence>
<dbReference type="InterPro" id="IPR000700">
    <property type="entry name" value="PAS-assoc_C"/>
</dbReference>
<feature type="transmembrane region" description="Helical" evidence="6">
    <location>
        <begin position="178"/>
        <end position="198"/>
    </location>
</feature>
<keyword evidence="11" id="KW-1185">Reference proteome</keyword>
<dbReference type="InterPro" id="IPR052162">
    <property type="entry name" value="Sensor_kinase/Photoreceptor"/>
</dbReference>
<dbReference type="PRINTS" id="PR00344">
    <property type="entry name" value="BCTRLSENSOR"/>
</dbReference>
<dbReference type="PROSITE" id="PS50113">
    <property type="entry name" value="PAC"/>
    <property type="match status" value="5"/>
</dbReference>
<feature type="transmembrane region" description="Helical" evidence="6">
    <location>
        <begin position="6"/>
        <end position="22"/>
    </location>
</feature>
<dbReference type="GO" id="GO:0000155">
    <property type="term" value="F:phosphorelay sensor kinase activity"/>
    <property type="evidence" value="ECO:0007669"/>
    <property type="project" value="InterPro"/>
</dbReference>
<dbReference type="PROSITE" id="PS50112">
    <property type="entry name" value="PAS"/>
    <property type="match status" value="3"/>
</dbReference>
<dbReference type="SUPFAM" id="SSF55874">
    <property type="entry name" value="ATPase domain of HSP90 chaperone/DNA topoisomerase II/histidine kinase"/>
    <property type="match status" value="1"/>
</dbReference>
<dbReference type="Proteomes" id="UP000075583">
    <property type="component" value="Unassembled WGS sequence"/>
</dbReference>
<proteinExistence type="predicted"/>
<evidence type="ECO:0000259" key="9">
    <source>
        <dbReference type="PROSITE" id="PS50113"/>
    </source>
</evidence>
<feature type="domain" description="PAC" evidence="9">
    <location>
        <begin position="444"/>
        <end position="496"/>
    </location>
</feature>
<dbReference type="EMBL" id="LQZQ01000045">
    <property type="protein sequence ID" value="KYG75000.1"/>
    <property type="molecule type" value="Genomic_DNA"/>
</dbReference>
<organism evidence="10 11">
    <name type="scientific">Roseivirga ehrenbergii (strain DSM 102268 / JCM 13514 / KCTC 12282 / NCIMB 14502 / KMM 6017)</name>
    <dbReference type="NCBI Taxonomy" id="279360"/>
    <lineage>
        <taxon>Bacteria</taxon>
        <taxon>Pseudomonadati</taxon>
        <taxon>Bacteroidota</taxon>
        <taxon>Cytophagia</taxon>
        <taxon>Cytophagales</taxon>
        <taxon>Roseivirgaceae</taxon>
        <taxon>Roseivirga</taxon>
    </lineage>
</organism>
<reference evidence="10" key="1">
    <citation type="submission" date="2016-01" db="EMBL/GenBank/DDBJ databases">
        <title>Genome sequencing of Roseivirga ehrenbergii KMM 6017.</title>
        <authorList>
            <person name="Selvaratnam C."/>
            <person name="Thevarajoo S."/>
            <person name="Goh K.M."/>
            <person name="Ee R."/>
            <person name="Chan K.-G."/>
            <person name="Chong C.S."/>
        </authorList>
    </citation>
    <scope>NUCLEOTIDE SEQUENCE [LARGE SCALE GENOMIC DNA]</scope>
    <source>
        <strain evidence="10">KMM 6017</strain>
    </source>
</reference>
<feature type="domain" description="PAS" evidence="8">
    <location>
        <begin position="247"/>
        <end position="300"/>
    </location>
</feature>
<dbReference type="PROSITE" id="PS50109">
    <property type="entry name" value="HIS_KIN"/>
    <property type="match status" value="1"/>
</dbReference>